<organism evidence="1 2">
    <name type="scientific">Candidatus Scalindua rubra</name>
    <dbReference type="NCBI Taxonomy" id="1872076"/>
    <lineage>
        <taxon>Bacteria</taxon>
        <taxon>Pseudomonadati</taxon>
        <taxon>Planctomycetota</taxon>
        <taxon>Candidatus Brocadiia</taxon>
        <taxon>Candidatus Brocadiales</taxon>
        <taxon>Candidatus Scalinduaceae</taxon>
        <taxon>Candidatus Scalindua</taxon>
    </lineage>
</organism>
<dbReference type="Proteomes" id="UP000094056">
    <property type="component" value="Unassembled WGS sequence"/>
</dbReference>
<gene>
    <name evidence="1" type="ORF">SCARUB_00376</name>
</gene>
<evidence type="ECO:0000313" key="2">
    <source>
        <dbReference type="Proteomes" id="UP000094056"/>
    </source>
</evidence>
<sequence length="67" mass="7748">MVFTLPWQLRAICLLNRQVMFQLLFTSASLAIQSWTKEFGGCVPGIYIVLHTFGSNIKFNPHFYPVR</sequence>
<accession>A0A1E3XFX5</accession>
<dbReference type="AlphaFoldDB" id="A0A1E3XFX5"/>
<dbReference type="EMBL" id="MAYW01000005">
    <property type="protein sequence ID" value="ODS34500.1"/>
    <property type="molecule type" value="Genomic_DNA"/>
</dbReference>
<name>A0A1E3XFX5_9BACT</name>
<comment type="caution">
    <text evidence="1">The sequence shown here is derived from an EMBL/GenBank/DDBJ whole genome shotgun (WGS) entry which is preliminary data.</text>
</comment>
<evidence type="ECO:0000313" key="1">
    <source>
        <dbReference type="EMBL" id="ODS34500.1"/>
    </source>
</evidence>
<protein>
    <submittedName>
        <fullName evidence="1">Uncharacterized protein</fullName>
    </submittedName>
</protein>
<reference evidence="1 2" key="1">
    <citation type="submission" date="2016-07" db="EMBL/GenBank/DDBJ databases">
        <title>Draft genome of Scalindua rubra, obtained from a brine-seawater interface in the Red Sea, sheds light on salt adaptation in anammox bacteria.</title>
        <authorList>
            <person name="Speth D.R."/>
            <person name="Lagkouvardos I."/>
            <person name="Wang Y."/>
            <person name="Qian P.-Y."/>
            <person name="Dutilh B.E."/>
            <person name="Jetten M.S."/>
        </authorList>
    </citation>
    <scope>NUCLEOTIDE SEQUENCE [LARGE SCALE GENOMIC DNA]</scope>
    <source>
        <strain evidence="1">BSI-1</strain>
    </source>
</reference>
<proteinExistence type="predicted"/>